<keyword evidence="7" id="KW-0804">Transcription</keyword>
<dbReference type="Pfam" id="PF15951">
    <property type="entry name" value="MITF_TFEB_C_3_N"/>
    <property type="match status" value="1"/>
</dbReference>
<keyword evidence="6" id="KW-0010">Activator</keyword>
<organism evidence="12 13">
    <name type="scientific">Cyprinus carpio</name>
    <name type="common">Common carp</name>
    <dbReference type="NCBI Taxonomy" id="7962"/>
    <lineage>
        <taxon>Eukaryota</taxon>
        <taxon>Metazoa</taxon>
        <taxon>Chordata</taxon>
        <taxon>Craniata</taxon>
        <taxon>Vertebrata</taxon>
        <taxon>Euteleostomi</taxon>
        <taxon>Actinopterygii</taxon>
        <taxon>Neopterygii</taxon>
        <taxon>Teleostei</taxon>
        <taxon>Ostariophysi</taxon>
        <taxon>Cypriniformes</taxon>
        <taxon>Cyprinidae</taxon>
        <taxon>Cyprininae</taxon>
        <taxon>Cyprinus</taxon>
    </lineage>
</organism>
<dbReference type="Ensembl" id="ENSCCRT00015062001.1">
    <property type="protein sequence ID" value="ENSCCRP00015060036.1"/>
    <property type="gene ID" value="ENSCCRG00015024224.1"/>
</dbReference>
<dbReference type="Pfam" id="PF00010">
    <property type="entry name" value="HLH"/>
    <property type="match status" value="1"/>
</dbReference>
<evidence type="ECO:0000256" key="7">
    <source>
        <dbReference type="ARBA" id="ARBA00023163"/>
    </source>
</evidence>
<dbReference type="CDD" id="cd18926">
    <property type="entry name" value="bHLHzip_MITF"/>
    <property type="match status" value="1"/>
</dbReference>
<dbReference type="SMART" id="SM00353">
    <property type="entry name" value="HLH"/>
    <property type="match status" value="1"/>
</dbReference>
<dbReference type="InterPro" id="IPR021802">
    <property type="entry name" value="MiT/TFE_C"/>
</dbReference>
<accession>A0A8C1Z7X7</accession>
<dbReference type="PANTHER" id="PTHR45776">
    <property type="entry name" value="MIP04163P"/>
    <property type="match status" value="1"/>
</dbReference>
<comment type="similarity">
    <text evidence="3">Belongs to the MiT/TFE family.</text>
</comment>
<evidence type="ECO:0000256" key="3">
    <source>
        <dbReference type="ARBA" id="ARBA00008289"/>
    </source>
</evidence>
<dbReference type="GO" id="GO:0000981">
    <property type="term" value="F:DNA-binding transcription factor activity, RNA polymerase II-specific"/>
    <property type="evidence" value="ECO:0007669"/>
    <property type="project" value="TreeGrafter"/>
</dbReference>
<dbReference type="GO" id="GO:0000978">
    <property type="term" value="F:RNA polymerase II cis-regulatory region sequence-specific DNA binding"/>
    <property type="evidence" value="ECO:0007669"/>
    <property type="project" value="TreeGrafter"/>
</dbReference>
<evidence type="ECO:0000256" key="4">
    <source>
        <dbReference type="ARBA" id="ARBA00023015"/>
    </source>
</evidence>
<keyword evidence="8" id="KW-0539">Nucleus</keyword>
<dbReference type="AlphaFoldDB" id="A0A8C1Z7X7"/>
<dbReference type="Pfam" id="PF11851">
    <property type="entry name" value="DUF3371"/>
    <property type="match status" value="1"/>
</dbReference>
<keyword evidence="4" id="KW-0805">Transcription regulation</keyword>
<keyword evidence="5" id="KW-0238">DNA-binding</keyword>
<feature type="compositionally biased region" description="Low complexity" evidence="10">
    <location>
        <begin position="522"/>
        <end position="541"/>
    </location>
</feature>
<dbReference type="InterPro" id="IPR031867">
    <property type="entry name" value="MiT/TFE_N"/>
</dbReference>
<dbReference type="FunFam" id="4.10.280.10:FF:000003">
    <property type="entry name" value="microphthalmia-associated transcription factor isoform X1"/>
    <property type="match status" value="1"/>
</dbReference>
<evidence type="ECO:0000313" key="13">
    <source>
        <dbReference type="Proteomes" id="UP000694700"/>
    </source>
</evidence>
<dbReference type="InterPro" id="IPR036638">
    <property type="entry name" value="HLH_DNA-bd_sf"/>
</dbReference>
<evidence type="ECO:0000256" key="1">
    <source>
        <dbReference type="ARBA" id="ARBA00004123"/>
    </source>
</evidence>
<dbReference type="PROSITE" id="PS50888">
    <property type="entry name" value="BHLH"/>
    <property type="match status" value="1"/>
</dbReference>
<evidence type="ECO:0000256" key="9">
    <source>
        <dbReference type="SAM" id="Coils"/>
    </source>
</evidence>
<feature type="region of interest" description="Disordered" evidence="10">
    <location>
        <begin position="198"/>
        <end position="219"/>
    </location>
</feature>
<dbReference type="Proteomes" id="UP000694700">
    <property type="component" value="Unplaced"/>
</dbReference>
<feature type="compositionally biased region" description="Low complexity" evidence="10">
    <location>
        <begin position="200"/>
        <end position="219"/>
    </location>
</feature>
<reference evidence="12" key="1">
    <citation type="submission" date="2025-08" db="UniProtKB">
        <authorList>
            <consortium name="Ensembl"/>
        </authorList>
    </citation>
    <scope>IDENTIFICATION</scope>
</reference>
<dbReference type="GO" id="GO:0005737">
    <property type="term" value="C:cytoplasm"/>
    <property type="evidence" value="ECO:0007669"/>
    <property type="project" value="UniProtKB-SubCell"/>
</dbReference>
<feature type="domain" description="BHLH" evidence="11">
    <location>
        <begin position="318"/>
        <end position="371"/>
    </location>
</feature>
<feature type="region of interest" description="Disordered" evidence="10">
    <location>
        <begin position="504"/>
        <end position="541"/>
    </location>
</feature>
<evidence type="ECO:0000256" key="2">
    <source>
        <dbReference type="ARBA" id="ARBA00004496"/>
    </source>
</evidence>
<keyword evidence="9" id="KW-0175">Coiled coil</keyword>
<evidence type="ECO:0000256" key="10">
    <source>
        <dbReference type="SAM" id="MobiDB-lite"/>
    </source>
</evidence>
<dbReference type="GO" id="GO:0005634">
    <property type="term" value="C:nucleus"/>
    <property type="evidence" value="ECO:0007669"/>
    <property type="project" value="UniProtKB-SubCell"/>
</dbReference>
<dbReference type="SUPFAM" id="SSF47459">
    <property type="entry name" value="HLH, helix-loop-helix DNA-binding domain"/>
    <property type="match status" value="1"/>
</dbReference>
<evidence type="ECO:0000256" key="8">
    <source>
        <dbReference type="ARBA" id="ARBA00023242"/>
    </source>
</evidence>
<dbReference type="PANTHER" id="PTHR45776:SF3">
    <property type="entry name" value="TRANSCRIPTION FACTOR E3"/>
    <property type="match status" value="1"/>
</dbReference>
<feature type="region of interest" description="Disordered" evidence="10">
    <location>
        <begin position="113"/>
        <end position="137"/>
    </location>
</feature>
<evidence type="ECO:0000259" key="11">
    <source>
        <dbReference type="PROSITE" id="PS50888"/>
    </source>
</evidence>
<dbReference type="Gene3D" id="4.10.280.10">
    <property type="entry name" value="Helix-loop-helix DNA-binding domain"/>
    <property type="match status" value="1"/>
</dbReference>
<protein>
    <submittedName>
        <fullName evidence="12">Transcription factor binding to IGHM enhancer 3a</fullName>
    </submittedName>
</protein>
<feature type="coiled-coil region" evidence="9">
    <location>
        <begin position="364"/>
        <end position="405"/>
    </location>
</feature>
<comment type="subcellular location">
    <subcellularLocation>
        <location evidence="2">Cytoplasm</location>
    </subcellularLocation>
    <subcellularLocation>
        <location evidence="1">Nucleus</location>
    </subcellularLocation>
</comment>
<sequence length="541" mass="58534">MSSLPSVRPEKGRPEAMLPGQPAPHERPQTVYVILDASAESVNLISVEPLLPESGIVADIEVEGVFSTDSDTFYELKSQPITPSGSVTPADPVTPAGGVMTSRVLMRQELMRQQAQDQERREAQKQACSAQQRPTDATPAISVASTLPATPTQVPVEVLKVQTHLENPTKYHIQQAQRQQVKQYLSHTLGNKIANQTLVTSPSPQPASAPVLAPAASSTPSSPLAVLSLGSNKEEIEDVIDDIISLESSLNDEFMTLIDSGLHLPSTLPVSGNLLDVYSSQGMAAPTITVSSSCPADLQNVKSELTDAEAKAFMKERQKKDNHNLIERRRRFNINDRIKELGALIPKSSDPEMRWNKGTILKASVDYIRKLQKEQQRAKEMEMRQKKLEHANRSLLLRIQELEMQARLHGVSSSQISDSTLTQTQTLTLDHNPSNDLSKTLLSLNQTTSSFLSPPSSTSSVGGTVTSPLDLGTLSFSELDDPAASVFNPALMAEMGLEDILMDDSGALSPVGGADPLLSSVSPGASKTSSRRSSFSMEEDL</sequence>
<evidence type="ECO:0000256" key="5">
    <source>
        <dbReference type="ARBA" id="ARBA00023125"/>
    </source>
</evidence>
<evidence type="ECO:0000256" key="6">
    <source>
        <dbReference type="ARBA" id="ARBA00023159"/>
    </source>
</evidence>
<name>A0A8C1Z7X7_CYPCA</name>
<evidence type="ECO:0000313" key="12">
    <source>
        <dbReference type="Ensembl" id="ENSCCRP00015060036.1"/>
    </source>
</evidence>
<dbReference type="GO" id="GO:0046983">
    <property type="term" value="F:protein dimerization activity"/>
    <property type="evidence" value="ECO:0007669"/>
    <property type="project" value="InterPro"/>
</dbReference>
<dbReference type="InterPro" id="IPR011598">
    <property type="entry name" value="bHLH_dom"/>
</dbReference>
<feature type="region of interest" description="Disordered" evidence="10">
    <location>
        <begin position="1"/>
        <end position="25"/>
    </location>
</feature>
<proteinExistence type="inferred from homology"/>